<dbReference type="OrthoDB" id="438440at2759"/>
<organism evidence="5 6">
    <name type="scientific">Pyrus ussuriensis x Pyrus communis</name>
    <dbReference type="NCBI Taxonomy" id="2448454"/>
    <lineage>
        <taxon>Eukaryota</taxon>
        <taxon>Viridiplantae</taxon>
        <taxon>Streptophyta</taxon>
        <taxon>Embryophyta</taxon>
        <taxon>Tracheophyta</taxon>
        <taxon>Spermatophyta</taxon>
        <taxon>Magnoliopsida</taxon>
        <taxon>eudicotyledons</taxon>
        <taxon>Gunneridae</taxon>
        <taxon>Pentapetalae</taxon>
        <taxon>rosids</taxon>
        <taxon>fabids</taxon>
        <taxon>Rosales</taxon>
        <taxon>Rosaceae</taxon>
        <taxon>Amygdaloideae</taxon>
        <taxon>Maleae</taxon>
        <taxon>Pyrus</taxon>
    </lineage>
</organism>
<dbReference type="EMBL" id="SMOL01000231">
    <property type="protein sequence ID" value="KAB2623019.1"/>
    <property type="molecule type" value="Genomic_DNA"/>
</dbReference>
<dbReference type="InterPro" id="IPR029058">
    <property type="entry name" value="AB_hydrolase_fold"/>
</dbReference>
<feature type="transmembrane region" description="Helical" evidence="2">
    <location>
        <begin position="12"/>
        <end position="35"/>
    </location>
</feature>
<dbReference type="Gene3D" id="3.40.50.1820">
    <property type="entry name" value="alpha/beta hydrolase"/>
    <property type="match status" value="1"/>
</dbReference>
<evidence type="ECO:0000313" key="5">
    <source>
        <dbReference type="EMBL" id="KAB2623019.1"/>
    </source>
</evidence>
<feature type="transmembrane region" description="Helical" evidence="2">
    <location>
        <begin position="41"/>
        <end position="59"/>
    </location>
</feature>
<dbReference type="AlphaFoldDB" id="A0A5N5H4Z9"/>
<dbReference type="InterPro" id="IPR002921">
    <property type="entry name" value="Fungal_lipase-type"/>
</dbReference>
<dbReference type="InterPro" id="IPR055782">
    <property type="entry name" value="DUF7358"/>
</dbReference>
<dbReference type="Pfam" id="PF01764">
    <property type="entry name" value="Lipase_3"/>
    <property type="match status" value="1"/>
</dbReference>
<keyword evidence="2" id="KW-1133">Transmembrane helix</keyword>
<keyword evidence="2" id="KW-0472">Membrane</keyword>
<gene>
    <name evidence="5" type="ORF">D8674_025201</name>
</gene>
<evidence type="ECO:0000256" key="1">
    <source>
        <dbReference type="ARBA" id="ARBA00022801"/>
    </source>
</evidence>
<keyword evidence="1" id="KW-0378">Hydrolase</keyword>
<feature type="domain" description="DUF7358" evidence="4">
    <location>
        <begin position="6"/>
        <end position="236"/>
    </location>
</feature>
<dbReference type="PROSITE" id="PS51257">
    <property type="entry name" value="PROKAR_LIPOPROTEIN"/>
    <property type="match status" value="1"/>
</dbReference>
<sequence>MWVSKFKNLRWAAVVLGVANAVVFLLGCFFLFMALPSCDHHVIIPLMAVPFLAAVRIVTMVNTGLAQEATAMTILEHSPANSPAAVDAAFRHETRVRYKKWLWWTRFATVITVLQFIGASYLLYNMASHMSDNGTSSHCNFGSTSNNISWKQHILGFFLLTVCFAALLQCFTGTDILRWRSFYATEDDAWKAHYREVFDHGLREALCCMGRVKYLSVLEEDEVFSVARLLGDLVAYRAAGTGHLELMAGLALLRNQTQSPKSFEDCMDIPEEKIREAADLHKFAEAAYTGPLLDFGRNPFLFPCAWLYRQGILTPWTRNRRPVLDGDNWLRGHAAAFLKYVKLSPEVLRKGRVNQAKCKAAYFVLVLHHLRSVVIAVRGTETPEDLITDSLCRECALSVEDLGGLINSTNIHPQVRQAVISSFPHHGHSGIVEAARDLFMQIEVSPRDDGSGSSGLLSSLLGVGCECEGYSIRIVGHSLGGAIAALLGLRLYHRYPDMHVYTYGALPCVDSVVANACSEFVTSIVYNNEFSARLSVGSIMRLRAAAITSMSQDSETDTAMILRLARHFLHVNKCQQDGTDVKDSSSVEKLNHQIYENQYEDDVAACQEQHQDFILWNDADMEERVLESDQDQFTNPFASDVISDHDPVSQFMESVPKSGSLTARDPPEMYLPGLVIHIVPQPRRFNMSPSKSQRVHEKTHCHKAYVANRESFKDIIVSPSMFLDHLPWRCHDAMKKLLQAQSSQLAKPNSELRQIYMFLVHIQHVIMHADYCVLYYSTMSSRSMLSVRLVKLKYVRCKWVMTSNKILRTYTFTAFTYDIALVILQQN</sequence>
<evidence type="ECO:0000259" key="4">
    <source>
        <dbReference type="Pfam" id="PF24057"/>
    </source>
</evidence>
<dbReference type="GO" id="GO:0016787">
    <property type="term" value="F:hydrolase activity"/>
    <property type="evidence" value="ECO:0007669"/>
    <property type="project" value="UniProtKB-KW"/>
</dbReference>
<comment type="caution">
    <text evidence="5">The sequence shown here is derived from an EMBL/GenBank/DDBJ whole genome shotgun (WGS) entry which is preliminary data.</text>
</comment>
<name>A0A5N5H4Z9_9ROSA</name>
<protein>
    <submittedName>
        <fullName evidence="5">Sn1-specific diacylglycerol lipase beta</fullName>
    </submittedName>
</protein>
<feature type="domain" description="Fungal lipase-type" evidence="3">
    <location>
        <begin position="374"/>
        <end position="529"/>
    </location>
</feature>
<evidence type="ECO:0000259" key="3">
    <source>
        <dbReference type="Pfam" id="PF01764"/>
    </source>
</evidence>
<dbReference type="SUPFAM" id="SSF53474">
    <property type="entry name" value="alpha/beta-Hydrolases"/>
    <property type="match status" value="1"/>
</dbReference>
<dbReference type="Proteomes" id="UP000327157">
    <property type="component" value="Chromosome 4"/>
</dbReference>
<feature type="transmembrane region" description="Helical" evidence="2">
    <location>
        <begin position="101"/>
        <end position="124"/>
    </location>
</feature>
<dbReference type="PANTHER" id="PTHR47030:SF2">
    <property type="entry name" value="LIPASE CLASS 3 FAMILY PROTEIN"/>
    <property type="match status" value="1"/>
</dbReference>
<dbReference type="GO" id="GO:0006629">
    <property type="term" value="P:lipid metabolic process"/>
    <property type="evidence" value="ECO:0007669"/>
    <property type="project" value="InterPro"/>
</dbReference>
<dbReference type="PANTHER" id="PTHR47030">
    <property type="entry name" value="LIPASE CLASS 3 FAMILY PROTEIN"/>
    <property type="match status" value="1"/>
</dbReference>
<reference evidence="5 6" key="3">
    <citation type="submission" date="2019-11" db="EMBL/GenBank/DDBJ databases">
        <title>A de novo genome assembly of a pear dwarfing rootstock.</title>
        <authorList>
            <person name="Wang F."/>
            <person name="Wang J."/>
            <person name="Li S."/>
            <person name="Zhang Y."/>
            <person name="Fang M."/>
            <person name="Ma L."/>
            <person name="Zhao Y."/>
            <person name="Jiang S."/>
        </authorList>
    </citation>
    <scope>NUCLEOTIDE SEQUENCE [LARGE SCALE GENOMIC DNA]</scope>
    <source>
        <strain evidence="5">S2</strain>
        <tissue evidence="5">Leaf</tissue>
    </source>
</reference>
<keyword evidence="2" id="KW-0812">Transmembrane</keyword>
<keyword evidence="6" id="KW-1185">Reference proteome</keyword>
<reference evidence="5 6" key="1">
    <citation type="submission" date="2019-09" db="EMBL/GenBank/DDBJ databases">
        <authorList>
            <person name="Ou C."/>
        </authorList>
    </citation>
    <scope>NUCLEOTIDE SEQUENCE [LARGE SCALE GENOMIC DNA]</scope>
    <source>
        <strain evidence="5">S2</strain>
        <tissue evidence="5">Leaf</tissue>
    </source>
</reference>
<dbReference type="CDD" id="cd00519">
    <property type="entry name" value="Lipase_3"/>
    <property type="match status" value="1"/>
</dbReference>
<evidence type="ECO:0000256" key="2">
    <source>
        <dbReference type="SAM" id="Phobius"/>
    </source>
</evidence>
<evidence type="ECO:0000313" key="6">
    <source>
        <dbReference type="Proteomes" id="UP000327157"/>
    </source>
</evidence>
<dbReference type="Pfam" id="PF24057">
    <property type="entry name" value="DUF7358"/>
    <property type="match status" value="1"/>
</dbReference>
<reference evidence="6" key="2">
    <citation type="submission" date="2019-10" db="EMBL/GenBank/DDBJ databases">
        <title>A de novo genome assembly of a pear dwarfing rootstock.</title>
        <authorList>
            <person name="Wang F."/>
            <person name="Wang J."/>
            <person name="Li S."/>
            <person name="Zhang Y."/>
            <person name="Fang M."/>
            <person name="Ma L."/>
            <person name="Zhao Y."/>
            <person name="Jiang S."/>
        </authorList>
    </citation>
    <scope>NUCLEOTIDE SEQUENCE [LARGE SCALE GENOMIC DNA]</scope>
</reference>
<proteinExistence type="predicted"/>
<accession>A0A5N5H4Z9</accession>